<evidence type="ECO:0000256" key="6">
    <source>
        <dbReference type="ARBA" id="ARBA00023244"/>
    </source>
</evidence>
<comment type="function">
    <text evidence="8">Catalyzes the NADPH-dependent reduction of glutamyl-tRNA(Glu) to glutamate 1-semialdehyde (GSA).</text>
</comment>
<dbReference type="InterPro" id="IPR000343">
    <property type="entry name" value="4pyrrol_synth_GluRdtase"/>
</dbReference>
<evidence type="ECO:0000259" key="16">
    <source>
        <dbReference type="Pfam" id="PF05201"/>
    </source>
</evidence>
<feature type="domain" description="Quinate/shikimate 5-dehydrogenase/glutamyl-tRNA reductase" evidence="15">
    <location>
        <begin position="190"/>
        <end position="315"/>
    </location>
</feature>
<dbReference type="FunFam" id="3.30.460.30:FF:000001">
    <property type="entry name" value="Glutamyl-tRNA reductase"/>
    <property type="match status" value="1"/>
</dbReference>
<evidence type="ECO:0000256" key="2">
    <source>
        <dbReference type="ARBA" id="ARBA00005916"/>
    </source>
</evidence>
<dbReference type="Gene3D" id="3.40.50.720">
    <property type="entry name" value="NAD(P)-binding Rossmann-like Domain"/>
    <property type="match status" value="1"/>
</dbReference>
<sequence length="461" mass="49643">MISVSVLVVGMSHRSAPVKVLEQVSMDDSVRDETAMALVDQPSLSEAMIVSTCNRVEVYAVTNSFHTGVNEVVEVLHQRSGVDIDTLRNHLYVRYADAAAEHMLVVASGLDSMVVGEQQIIGQVRTAYQRAGELGTVGKALHSLTQVALHTGKRVHTETEIDDAGASMVSYAVDRAIELMGSVGDAERPLAGKSALVMGAGVMASLSATHLGRLGIDTLIFANRTRSRAEVLAERSRELGINATAVAFEERASVLDEVDLAISATGADNFTIAAADIPALTKPLMLVDLSLPRDIDDLVTEKPNVQLVNIERLHEEQGAATSGASAEARAIVDHELTSYISEQRVRNVVPAVAALRRHAAEVVNIELERLTTRTPMMTESDREEVERAMRRVVDKLLHNPTVRVKELAVTSGTVSYESALQELFGLDEEPRSVDVKASALPKENVPKVAGSVLETHLDQGA</sequence>
<dbReference type="PANTHER" id="PTHR43013:SF1">
    <property type="entry name" value="GLUTAMYL-TRNA REDUCTASE"/>
    <property type="match status" value="1"/>
</dbReference>
<feature type="active site" description="Nucleophile" evidence="8 9">
    <location>
        <position position="53"/>
    </location>
</feature>
<dbReference type="InterPro" id="IPR015895">
    <property type="entry name" value="4pyrrol_synth_GluRdtase_N"/>
</dbReference>
<dbReference type="KEGG" id="cei:CEPID_11100"/>
<dbReference type="GO" id="GO:0019353">
    <property type="term" value="P:protoporphyrinogen IX biosynthetic process from glutamate"/>
    <property type="evidence" value="ECO:0007669"/>
    <property type="project" value="TreeGrafter"/>
</dbReference>
<keyword evidence="5 8" id="KW-0560">Oxidoreductase</keyword>
<comment type="domain">
    <text evidence="8">Possesses an unusual extended V-shaped dimeric structure with each monomer consisting of three distinct domains arranged along a curved 'spinal' alpha-helix. The N-terminal catalytic domain specifically recognizes the glutamate moiety of the substrate. The second domain is the NADPH-binding domain, and the third C-terminal domain is responsible for dimerization.</text>
</comment>
<dbReference type="InterPro" id="IPR036291">
    <property type="entry name" value="NAD(P)-bd_dom_sf"/>
</dbReference>
<dbReference type="PATRIC" id="fig|1050174.4.peg.2239"/>
<dbReference type="STRING" id="1050174.CEPID_11100"/>
<evidence type="ECO:0000256" key="5">
    <source>
        <dbReference type="ARBA" id="ARBA00023002"/>
    </source>
</evidence>
<dbReference type="AlphaFoldDB" id="A0A0G3GSD7"/>
<organism evidence="17 18">
    <name type="scientific">Corynebacterium epidermidicanis</name>
    <dbReference type="NCBI Taxonomy" id="1050174"/>
    <lineage>
        <taxon>Bacteria</taxon>
        <taxon>Bacillati</taxon>
        <taxon>Actinomycetota</taxon>
        <taxon>Actinomycetes</taxon>
        <taxon>Mycobacteriales</taxon>
        <taxon>Corynebacteriaceae</taxon>
        <taxon>Corynebacterium</taxon>
    </lineage>
</organism>
<evidence type="ECO:0000256" key="3">
    <source>
        <dbReference type="ARBA" id="ARBA00012970"/>
    </source>
</evidence>
<feature type="domain" description="Glutamyl-tRNA reductase N-terminal" evidence="16">
    <location>
        <begin position="9"/>
        <end position="159"/>
    </location>
</feature>
<dbReference type="InterPro" id="IPR036453">
    <property type="entry name" value="GluRdtase_dimer_dom_sf"/>
</dbReference>
<evidence type="ECO:0000259" key="15">
    <source>
        <dbReference type="Pfam" id="PF01488"/>
    </source>
</evidence>
<comment type="similarity">
    <text evidence="2 8 13">Belongs to the glutamyl-tRNA reductase family.</text>
</comment>
<dbReference type="UniPathway" id="UPA00251">
    <property type="reaction ID" value="UER00316"/>
</dbReference>
<keyword evidence="18" id="KW-1185">Reference proteome</keyword>
<keyword evidence="4 8" id="KW-0521">NADP</keyword>
<dbReference type="Pfam" id="PF01488">
    <property type="entry name" value="Shikimate_DH"/>
    <property type="match status" value="1"/>
</dbReference>
<dbReference type="PANTHER" id="PTHR43013">
    <property type="entry name" value="GLUTAMYL-TRNA REDUCTASE"/>
    <property type="match status" value="1"/>
</dbReference>
<feature type="binding site" evidence="8 10">
    <location>
        <position position="112"/>
    </location>
    <ligand>
        <name>substrate</name>
    </ligand>
</feature>
<evidence type="ECO:0000313" key="18">
    <source>
        <dbReference type="Proteomes" id="UP000035368"/>
    </source>
</evidence>
<dbReference type="EMBL" id="CP011541">
    <property type="protein sequence ID" value="AKK04049.1"/>
    <property type="molecule type" value="Genomic_DNA"/>
</dbReference>
<dbReference type="InterPro" id="IPR015896">
    <property type="entry name" value="4pyrrol_synth_GluRdtase_dimer"/>
</dbReference>
<gene>
    <name evidence="8 17" type="primary">hemA</name>
    <name evidence="17" type="ORF">CEPID_11100</name>
</gene>
<dbReference type="Gene3D" id="3.30.460.30">
    <property type="entry name" value="Glutamyl-tRNA reductase, N-terminal domain"/>
    <property type="match status" value="1"/>
</dbReference>
<dbReference type="InterPro" id="IPR036343">
    <property type="entry name" value="GluRdtase_N_sf"/>
</dbReference>
<comment type="miscellaneous">
    <text evidence="8">During catalysis, the active site Cys acts as a nucleophile attacking the alpha-carbonyl group of tRNA-bound glutamate with the formation of a thioester intermediate between enzyme and glutamate, and the concomitant release of tRNA(Glu). The thioester intermediate is finally reduced by direct hydride transfer from NADPH, to form the product GSA.</text>
</comment>
<evidence type="ECO:0000256" key="13">
    <source>
        <dbReference type="RuleBase" id="RU000584"/>
    </source>
</evidence>
<dbReference type="Proteomes" id="UP000035368">
    <property type="component" value="Chromosome"/>
</dbReference>
<evidence type="ECO:0000256" key="8">
    <source>
        <dbReference type="HAMAP-Rule" id="MF_00087"/>
    </source>
</evidence>
<dbReference type="CDD" id="cd05213">
    <property type="entry name" value="NAD_bind_Glutamyl_tRNA_reduct"/>
    <property type="match status" value="1"/>
</dbReference>
<feature type="binding site" evidence="8 10">
    <location>
        <begin position="52"/>
        <end position="55"/>
    </location>
    <ligand>
        <name>substrate</name>
    </ligand>
</feature>
<dbReference type="NCBIfam" id="NF000744">
    <property type="entry name" value="PRK00045.1-3"/>
    <property type="match status" value="1"/>
</dbReference>
<feature type="binding site" evidence="8 10">
    <location>
        <begin position="117"/>
        <end position="119"/>
    </location>
    <ligand>
        <name>substrate</name>
    </ligand>
</feature>
<comment type="subunit">
    <text evidence="8">Homodimer.</text>
</comment>
<dbReference type="SUPFAM" id="SSF51735">
    <property type="entry name" value="NAD(P)-binding Rossmann-fold domains"/>
    <property type="match status" value="1"/>
</dbReference>
<feature type="site" description="Important for activity" evidence="8 12">
    <location>
        <position position="102"/>
    </location>
</feature>
<dbReference type="HAMAP" id="MF_00087">
    <property type="entry name" value="Glu_tRNA_reductase"/>
    <property type="match status" value="1"/>
</dbReference>
<dbReference type="PIRSF" id="PIRSF000445">
    <property type="entry name" value="4pyrrol_synth_GluRdtase"/>
    <property type="match status" value="1"/>
</dbReference>
<comment type="pathway">
    <text evidence="1 8 13">Porphyrin-containing compound metabolism; protoporphyrin-IX biosynthesis; 5-aminolevulinate from L-glutamyl-tRNA(Glu): step 1/2.</text>
</comment>
<dbReference type="GO" id="GO:0050661">
    <property type="term" value="F:NADP binding"/>
    <property type="evidence" value="ECO:0007669"/>
    <property type="project" value="InterPro"/>
</dbReference>
<evidence type="ECO:0000256" key="4">
    <source>
        <dbReference type="ARBA" id="ARBA00022857"/>
    </source>
</evidence>
<protein>
    <recommendedName>
        <fullName evidence="3 8">Glutamyl-tRNA reductase</fullName>
        <shortName evidence="8">GluTR</shortName>
        <ecNumber evidence="3 8">1.2.1.70</ecNumber>
    </recommendedName>
</protein>
<dbReference type="Pfam" id="PF05201">
    <property type="entry name" value="GlutR_N"/>
    <property type="match status" value="1"/>
</dbReference>
<evidence type="ECO:0000256" key="1">
    <source>
        <dbReference type="ARBA" id="ARBA00005059"/>
    </source>
</evidence>
<proteinExistence type="inferred from homology"/>
<dbReference type="SUPFAM" id="SSF69075">
    <property type="entry name" value="Glutamyl tRNA-reductase dimerization domain"/>
    <property type="match status" value="1"/>
</dbReference>
<reference evidence="17 18" key="1">
    <citation type="submission" date="2015-05" db="EMBL/GenBank/DDBJ databases">
        <title>Complete genome sequence of Corynebacterium epidermidicanis DSM 45586, isolated from the skin of a dog suffering from pruritus.</title>
        <authorList>
            <person name="Ruckert C."/>
            <person name="Albersmeier A."/>
            <person name="Winkler A."/>
            <person name="Tauch A."/>
        </authorList>
    </citation>
    <scope>NUCLEOTIDE SEQUENCE [LARGE SCALE GENOMIC DNA]</scope>
    <source>
        <strain evidence="17 18">DSM 45586</strain>
    </source>
</reference>
<evidence type="ECO:0000313" key="17">
    <source>
        <dbReference type="EMBL" id="AKK04049.1"/>
    </source>
</evidence>
<keyword evidence="6 8" id="KW-0627">Porphyrin biosynthesis</keyword>
<feature type="binding site" evidence="8 10">
    <location>
        <position position="123"/>
    </location>
    <ligand>
        <name>substrate</name>
    </ligand>
</feature>
<feature type="domain" description="Tetrapyrrole biosynthesis glutamyl-tRNA reductase dimerisation" evidence="14">
    <location>
        <begin position="327"/>
        <end position="426"/>
    </location>
</feature>
<evidence type="ECO:0000256" key="11">
    <source>
        <dbReference type="PIRSR" id="PIRSR000445-3"/>
    </source>
</evidence>
<dbReference type="Pfam" id="PF00745">
    <property type="entry name" value="GlutR_dimer"/>
    <property type="match status" value="1"/>
</dbReference>
<dbReference type="EC" id="1.2.1.70" evidence="3 8"/>
<dbReference type="GO" id="GO:0008883">
    <property type="term" value="F:glutamyl-tRNA reductase activity"/>
    <property type="evidence" value="ECO:0007669"/>
    <property type="project" value="UniProtKB-UniRule"/>
</dbReference>
<dbReference type="NCBIfam" id="TIGR01035">
    <property type="entry name" value="hemA"/>
    <property type="match status" value="1"/>
</dbReference>
<evidence type="ECO:0000256" key="10">
    <source>
        <dbReference type="PIRSR" id="PIRSR000445-2"/>
    </source>
</evidence>
<feature type="binding site" evidence="8 11">
    <location>
        <begin position="199"/>
        <end position="204"/>
    </location>
    <ligand>
        <name>NADP(+)</name>
        <dbReference type="ChEBI" id="CHEBI:58349"/>
    </ligand>
</feature>
<accession>A0A0G3GSD7</accession>
<dbReference type="InterPro" id="IPR006151">
    <property type="entry name" value="Shikm_DH/Glu-tRNA_Rdtase"/>
</dbReference>
<evidence type="ECO:0000256" key="7">
    <source>
        <dbReference type="ARBA" id="ARBA00047464"/>
    </source>
</evidence>
<evidence type="ECO:0000256" key="9">
    <source>
        <dbReference type="PIRSR" id="PIRSR000445-1"/>
    </source>
</evidence>
<evidence type="ECO:0000256" key="12">
    <source>
        <dbReference type="PIRSR" id="PIRSR000445-4"/>
    </source>
</evidence>
<dbReference type="InterPro" id="IPR018214">
    <property type="entry name" value="GluRdtase_CS"/>
</dbReference>
<name>A0A0G3GSD7_9CORY</name>
<evidence type="ECO:0000259" key="14">
    <source>
        <dbReference type="Pfam" id="PF00745"/>
    </source>
</evidence>
<comment type="catalytic activity">
    <reaction evidence="7 8 13">
        <text>(S)-4-amino-5-oxopentanoate + tRNA(Glu) + NADP(+) = L-glutamyl-tRNA(Glu) + NADPH + H(+)</text>
        <dbReference type="Rhea" id="RHEA:12344"/>
        <dbReference type="Rhea" id="RHEA-COMP:9663"/>
        <dbReference type="Rhea" id="RHEA-COMP:9680"/>
        <dbReference type="ChEBI" id="CHEBI:15378"/>
        <dbReference type="ChEBI" id="CHEBI:57501"/>
        <dbReference type="ChEBI" id="CHEBI:57783"/>
        <dbReference type="ChEBI" id="CHEBI:58349"/>
        <dbReference type="ChEBI" id="CHEBI:78442"/>
        <dbReference type="ChEBI" id="CHEBI:78520"/>
        <dbReference type="EC" id="1.2.1.70"/>
    </reaction>
</comment>
<dbReference type="SUPFAM" id="SSF69742">
    <property type="entry name" value="Glutamyl tRNA-reductase catalytic, N-terminal domain"/>
    <property type="match status" value="1"/>
</dbReference>
<dbReference type="PROSITE" id="PS00747">
    <property type="entry name" value="GLUTR"/>
    <property type="match status" value="1"/>
</dbReference>